<evidence type="ECO:0008006" key="3">
    <source>
        <dbReference type="Google" id="ProtNLM"/>
    </source>
</evidence>
<dbReference type="EMBL" id="JACGWM010000005">
    <property type="protein sequence ID" value="KAL0372192.1"/>
    <property type="molecule type" value="Genomic_DNA"/>
</dbReference>
<feature type="transmembrane region" description="Helical" evidence="1">
    <location>
        <begin position="307"/>
        <end position="327"/>
    </location>
</feature>
<evidence type="ECO:0000313" key="2">
    <source>
        <dbReference type="EMBL" id="KAL0372192.1"/>
    </source>
</evidence>
<dbReference type="AlphaFoldDB" id="A0AAW2QWD5"/>
<keyword evidence="1" id="KW-1133">Transmembrane helix</keyword>
<reference evidence="2" key="2">
    <citation type="journal article" date="2024" name="Plant">
        <title>Genomic evolution and insights into agronomic trait innovations of Sesamum species.</title>
        <authorList>
            <person name="Miao H."/>
            <person name="Wang L."/>
            <person name="Qu L."/>
            <person name="Liu H."/>
            <person name="Sun Y."/>
            <person name="Le M."/>
            <person name="Wang Q."/>
            <person name="Wei S."/>
            <person name="Zheng Y."/>
            <person name="Lin W."/>
            <person name="Duan Y."/>
            <person name="Cao H."/>
            <person name="Xiong S."/>
            <person name="Wang X."/>
            <person name="Wei L."/>
            <person name="Li C."/>
            <person name="Ma Q."/>
            <person name="Ju M."/>
            <person name="Zhao R."/>
            <person name="Li G."/>
            <person name="Mu C."/>
            <person name="Tian Q."/>
            <person name="Mei H."/>
            <person name="Zhang T."/>
            <person name="Gao T."/>
            <person name="Zhang H."/>
        </authorList>
    </citation>
    <scope>NUCLEOTIDE SEQUENCE</scope>
    <source>
        <strain evidence="2">KEN8</strain>
    </source>
</reference>
<protein>
    <recommendedName>
        <fullName evidence="3">Retrotransposon gag domain-containing protein</fullName>
    </recommendedName>
</protein>
<proteinExistence type="predicted"/>
<accession>A0AAW2QWD5</accession>
<gene>
    <name evidence="2" type="ORF">Scaly_0900800</name>
</gene>
<keyword evidence="1" id="KW-0472">Membrane</keyword>
<comment type="caution">
    <text evidence="2">The sequence shown here is derived from an EMBL/GenBank/DDBJ whole genome shotgun (WGS) entry which is preliminary data.</text>
</comment>
<name>A0AAW2QWD5_9LAMI</name>
<keyword evidence="1" id="KW-0812">Transmembrane</keyword>
<dbReference type="PANTHER" id="PTHR37610:SF40">
    <property type="entry name" value="OS01G0909600 PROTEIN"/>
    <property type="match status" value="1"/>
</dbReference>
<reference evidence="2" key="1">
    <citation type="submission" date="2020-06" db="EMBL/GenBank/DDBJ databases">
        <authorList>
            <person name="Li T."/>
            <person name="Hu X."/>
            <person name="Zhang T."/>
            <person name="Song X."/>
            <person name="Zhang H."/>
            <person name="Dai N."/>
            <person name="Sheng W."/>
            <person name="Hou X."/>
            <person name="Wei L."/>
        </authorList>
    </citation>
    <scope>NUCLEOTIDE SEQUENCE</scope>
    <source>
        <strain evidence="2">KEN8</strain>
        <tissue evidence="2">Leaf</tissue>
    </source>
</reference>
<dbReference type="PANTHER" id="PTHR37610">
    <property type="entry name" value="CCHC-TYPE DOMAIN-CONTAINING PROTEIN"/>
    <property type="match status" value="1"/>
</dbReference>
<evidence type="ECO:0000256" key="1">
    <source>
        <dbReference type="SAM" id="Phobius"/>
    </source>
</evidence>
<organism evidence="2">
    <name type="scientific">Sesamum calycinum</name>
    <dbReference type="NCBI Taxonomy" id="2727403"/>
    <lineage>
        <taxon>Eukaryota</taxon>
        <taxon>Viridiplantae</taxon>
        <taxon>Streptophyta</taxon>
        <taxon>Embryophyta</taxon>
        <taxon>Tracheophyta</taxon>
        <taxon>Spermatophyta</taxon>
        <taxon>Magnoliopsida</taxon>
        <taxon>eudicotyledons</taxon>
        <taxon>Gunneridae</taxon>
        <taxon>Pentapetalae</taxon>
        <taxon>asterids</taxon>
        <taxon>lamiids</taxon>
        <taxon>Lamiales</taxon>
        <taxon>Pedaliaceae</taxon>
        <taxon>Sesamum</taxon>
    </lineage>
</organism>
<sequence>MKLGFIDGSFPKPAAGSKNLEKWKRVDLMITSWLWNSIAKEILGAYMYAASSRNLWLELQRRYGSSNGPMIYQIRRDISSVNQGNLSLTTYFTNLKQLWNEVTYLDPMPQCTCGGCTCGVNRAIANQNESHQLMQFLMGLHESFSAERSQVLMMDPLPDLEKAFSMVMSVEKQRSVHTGLAENTNNVYQLVMKENMRDHAEKPVFKRRQQQSGQGTQLNVAANQSNMSALVSELLKMVKSANTQPTDPLHVDYANYVEYNEDFADKISKMSSITGSVNSYCGRRVVLRTSWIELNPRWRSHAYRDYNLNKALVFVLILVTYLMYLVFTEEEDWLVNIECVLRPLVLPIEQKVFSSLYPKR</sequence>